<accession>A0A8B8BK91</accession>
<dbReference type="Proteomes" id="UP000694844">
    <property type="component" value="Chromosome 9"/>
</dbReference>
<protein>
    <submittedName>
        <fullName evidence="3">Uncharacterized protein LOC111111185 isoform X1</fullName>
    </submittedName>
</protein>
<evidence type="ECO:0000313" key="3">
    <source>
        <dbReference type="RefSeq" id="XP_022303723.1"/>
    </source>
</evidence>
<gene>
    <name evidence="3" type="primary">LOC111111185</name>
</gene>
<keyword evidence="2" id="KW-1185">Reference proteome</keyword>
<proteinExistence type="predicted"/>
<feature type="region of interest" description="Disordered" evidence="1">
    <location>
        <begin position="212"/>
        <end position="231"/>
    </location>
</feature>
<dbReference type="KEGG" id="cvn:111111185"/>
<dbReference type="RefSeq" id="XP_022303723.1">
    <property type="nucleotide sequence ID" value="XM_022448015.1"/>
</dbReference>
<dbReference type="OrthoDB" id="6081606at2759"/>
<sequence length="410" mass="46249">MADDIKKFEGSHEERLLQAILKSSRLKTDFLNLVIKSCNVLKPVLFTNADVVLDLMNQCDKELFQEEQEGSELTAVKISFEKVFNMELIEKLSASGVGDLQDEVKPVVLTIMNYLQNIEDHQNAIYNVKRKGGDEARITAVMAQHLFSQLIPGNKYCINNTSKNLPKVCPCQQPNCGKEIKAGCTALGSGETWHGYVDILLNNNVAVSVISDDEENSDDDNPGPSAPKQLCRSSSSVSLCIEDEHGRHNKGSLLNMNVIDQIIAETITNAFAQINLTKALTGWLIPTFGCTVDQVVAFMYDPKSDVLLQSMDIISCWREKTLDLTTVVFIWMLLNFPIFMCKNLADQYEFDRSNFHKLAETKLKRYQKIASGNNESFDFENDSYAEVVMPKIHYIAKHVRQRNEPHLLDQ</sequence>
<dbReference type="GeneID" id="111111185"/>
<organism evidence="2 3">
    <name type="scientific">Crassostrea virginica</name>
    <name type="common">Eastern oyster</name>
    <dbReference type="NCBI Taxonomy" id="6565"/>
    <lineage>
        <taxon>Eukaryota</taxon>
        <taxon>Metazoa</taxon>
        <taxon>Spiralia</taxon>
        <taxon>Lophotrochozoa</taxon>
        <taxon>Mollusca</taxon>
        <taxon>Bivalvia</taxon>
        <taxon>Autobranchia</taxon>
        <taxon>Pteriomorphia</taxon>
        <taxon>Ostreida</taxon>
        <taxon>Ostreoidea</taxon>
        <taxon>Ostreidae</taxon>
        <taxon>Crassostrea</taxon>
    </lineage>
</organism>
<evidence type="ECO:0000256" key="1">
    <source>
        <dbReference type="SAM" id="MobiDB-lite"/>
    </source>
</evidence>
<name>A0A8B8BK91_CRAVI</name>
<reference evidence="3" key="1">
    <citation type="submission" date="2025-08" db="UniProtKB">
        <authorList>
            <consortium name="RefSeq"/>
        </authorList>
    </citation>
    <scope>IDENTIFICATION</scope>
    <source>
        <tissue evidence="3">Whole sample</tissue>
    </source>
</reference>
<dbReference type="AlphaFoldDB" id="A0A8B8BK91"/>
<feature type="compositionally biased region" description="Acidic residues" evidence="1">
    <location>
        <begin position="212"/>
        <end position="221"/>
    </location>
</feature>
<evidence type="ECO:0000313" key="2">
    <source>
        <dbReference type="Proteomes" id="UP000694844"/>
    </source>
</evidence>